<dbReference type="Proteomes" id="UP000245699">
    <property type="component" value="Unassembled WGS sequence"/>
</dbReference>
<organism evidence="13 14">
    <name type="scientific">Furculomyces boomerangus</name>
    <dbReference type="NCBI Taxonomy" id="61424"/>
    <lineage>
        <taxon>Eukaryota</taxon>
        <taxon>Fungi</taxon>
        <taxon>Fungi incertae sedis</taxon>
        <taxon>Zoopagomycota</taxon>
        <taxon>Kickxellomycotina</taxon>
        <taxon>Harpellomycetes</taxon>
        <taxon>Harpellales</taxon>
        <taxon>Harpellaceae</taxon>
        <taxon>Furculomyces</taxon>
    </lineage>
</organism>
<evidence type="ECO:0000313" key="14">
    <source>
        <dbReference type="Proteomes" id="UP000245699"/>
    </source>
</evidence>
<evidence type="ECO:0000256" key="5">
    <source>
        <dbReference type="ARBA" id="ARBA00023027"/>
    </source>
</evidence>
<dbReference type="SUPFAM" id="SSF51735">
    <property type="entry name" value="NAD(P)-binding Rossmann-fold domains"/>
    <property type="match status" value="1"/>
</dbReference>
<dbReference type="NCBIfam" id="TIGR01771">
    <property type="entry name" value="L-LDH-NAD"/>
    <property type="match status" value="1"/>
</dbReference>
<dbReference type="AlphaFoldDB" id="A0A2T9YDQ7"/>
<dbReference type="EC" id="1.1.1.27" evidence="3 9"/>
<feature type="transmembrane region" description="Helical" evidence="10">
    <location>
        <begin position="7"/>
        <end position="27"/>
    </location>
</feature>
<evidence type="ECO:0000256" key="9">
    <source>
        <dbReference type="RuleBase" id="RU000496"/>
    </source>
</evidence>
<sequence>MAPKSKVAIIGGAGNVGAAIAFALVVMQIPAEVLLVDVTEEVAKGQALDISDAAHLSCAKCRVGTFEEAGQADVIIITAGARQNPGESRSNLIDRNYAILKSIITKISPIKPTAIILMVSNPVDILTSIAQKLTGLPKNHVLGSGTFLDSGRLRNHLSNLLKISSSSIHANMLGEHGDSQFVGWSTATIAGAPLLDHPIMENIDLDKVEKEIANKAYSIIDAKGSTYFGIGMHVAVLTRSILNNDLRVFPVSNYHEEYDTYLSLPAVVGASGASRVDIQLNSRERTLLQESAKKIKDICDKY</sequence>
<keyword evidence="4 9" id="KW-0560">Oxidoreductase</keyword>
<evidence type="ECO:0000256" key="3">
    <source>
        <dbReference type="ARBA" id="ARBA00012967"/>
    </source>
</evidence>
<comment type="pathway">
    <text evidence="1 9">Fermentation; pyruvate fermentation to lactate; (S)-lactate from pyruvate: step 1/1.</text>
</comment>
<dbReference type="PROSITE" id="PS00064">
    <property type="entry name" value="L_LDH"/>
    <property type="match status" value="1"/>
</dbReference>
<dbReference type="InterPro" id="IPR001236">
    <property type="entry name" value="Lactate/malate_DH_N"/>
</dbReference>
<evidence type="ECO:0000256" key="6">
    <source>
        <dbReference type="ARBA" id="ARBA00049258"/>
    </source>
</evidence>
<dbReference type="InterPro" id="IPR001557">
    <property type="entry name" value="L-lactate/malate_DH"/>
</dbReference>
<dbReference type="Gene3D" id="3.90.110.10">
    <property type="entry name" value="Lactate dehydrogenase/glycoside hydrolase, family 4, C-terminal"/>
    <property type="match status" value="1"/>
</dbReference>
<dbReference type="PANTHER" id="PTHR43128:SF16">
    <property type="entry name" value="L-LACTATE DEHYDROGENASE"/>
    <property type="match status" value="1"/>
</dbReference>
<protein>
    <recommendedName>
        <fullName evidence="3 9">L-lactate dehydrogenase</fullName>
        <ecNumber evidence="3 9">1.1.1.27</ecNumber>
    </recommendedName>
</protein>
<dbReference type="InterPro" id="IPR015955">
    <property type="entry name" value="Lactate_DH/Glyco_Ohase_4_C"/>
</dbReference>
<evidence type="ECO:0000259" key="11">
    <source>
        <dbReference type="Pfam" id="PF00056"/>
    </source>
</evidence>
<feature type="binding site" evidence="8">
    <location>
        <begin position="11"/>
        <end position="17"/>
    </location>
    <ligand>
        <name>NAD(+)</name>
        <dbReference type="ChEBI" id="CHEBI:57540"/>
    </ligand>
</feature>
<feature type="binding site" evidence="8">
    <location>
        <begin position="119"/>
        <end position="121"/>
    </location>
    <ligand>
        <name>NAD(+)</name>
        <dbReference type="ChEBI" id="CHEBI:57540"/>
    </ligand>
</feature>
<dbReference type="STRING" id="61424.A0A2T9YDQ7"/>
<dbReference type="InterPro" id="IPR018177">
    <property type="entry name" value="L-lactate_DH_AS"/>
</dbReference>
<dbReference type="UniPathway" id="UPA00554">
    <property type="reaction ID" value="UER00611"/>
</dbReference>
<dbReference type="GO" id="GO:0005737">
    <property type="term" value="C:cytoplasm"/>
    <property type="evidence" value="ECO:0007669"/>
    <property type="project" value="InterPro"/>
</dbReference>
<evidence type="ECO:0000256" key="10">
    <source>
        <dbReference type="SAM" id="Phobius"/>
    </source>
</evidence>
<evidence type="ECO:0000256" key="4">
    <source>
        <dbReference type="ARBA" id="ARBA00023002"/>
    </source>
</evidence>
<comment type="similarity">
    <text evidence="2">Belongs to the LDH/MDH superfamily. LDH family.</text>
</comment>
<reference evidence="13 14" key="1">
    <citation type="journal article" date="2018" name="MBio">
        <title>Comparative Genomics Reveals the Core Gene Toolbox for the Fungus-Insect Symbiosis.</title>
        <authorList>
            <person name="Wang Y."/>
            <person name="Stata M."/>
            <person name="Wang W."/>
            <person name="Stajich J.E."/>
            <person name="White M.M."/>
            <person name="Moncalvo J.M."/>
        </authorList>
    </citation>
    <scope>NUCLEOTIDE SEQUENCE [LARGE SCALE GENOMIC DNA]</scope>
    <source>
        <strain evidence="13 14">AUS-77-4</strain>
    </source>
</reference>
<evidence type="ECO:0000259" key="12">
    <source>
        <dbReference type="Pfam" id="PF02866"/>
    </source>
</evidence>
<feature type="active site" description="Proton acceptor" evidence="7">
    <location>
        <position position="176"/>
    </location>
</feature>
<dbReference type="Pfam" id="PF02866">
    <property type="entry name" value="Ldh_1_C"/>
    <property type="match status" value="1"/>
</dbReference>
<keyword evidence="5 8" id="KW-0520">NAD</keyword>
<evidence type="ECO:0000256" key="7">
    <source>
        <dbReference type="PIRSR" id="PIRSR000102-1"/>
    </source>
</evidence>
<name>A0A2T9YDQ7_9FUNG</name>
<feature type="binding site" evidence="8">
    <location>
        <position position="96"/>
    </location>
    <ligand>
        <name>NAD(+)</name>
        <dbReference type="ChEBI" id="CHEBI:57540"/>
    </ligand>
</feature>
<accession>A0A2T9YDQ7</accession>
<gene>
    <name evidence="13" type="ORF">BB559_004589</name>
</gene>
<dbReference type="GO" id="GO:0004459">
    <property type="term" value="F:L-lactate dehydrogenase (NAD+) activity"/>
    <property type="evidence" value="ECO:0007669"/>
    <property type="project" value="UniProtKB-EC"/>
</dbReference>
<feature type="domain" description="Lactate/malate dehydrogenase C-terminal" evidence="12">
    <location>
        <begin position="146"/>
        <end position="301"/>
    </location>
</feature>
<evidence type="ECO:0000256" key="8">
    <source>
        <dbReference type="PIRSR" id="PIRSR000102-3"/>
    </source>
</evidence>
<dbReference type="EMBL" id="MBFT01000480">
    <property type="protein sequence ID" value="PVU90488.1"/>
    <property type="molecule type" value="Genomic_DNA"/>
</dbReference>
<proteinExistence type="inferred from homology"/>
<evidence type="ECO:0000256" key="2">
    <source>
        <dbReference type="ARBA" id="ARBA00006054"/>
    </source>
</evidence>
<keyword evidence="14" id="KW-1185">Reference proteome</keyword>
<dbReference type="SUPFAM" id="SSF56327">
    <property type="entry name" value="LDH C-terminal domain-like"/>
    <property type="match status" value="1"/>
</dbReference>
<dbReference type="PANTHER" id="PTHR43128">
    <property type="entry name" value="L-2-HYDROXYCARBOXYLATE DEHYDROGENASE (NAD(P)(+))"/>
    <property type="match status" value="1"/>
</dbReference>
<evidence type="ECO:0000256" key="1">
    <source>
        <dbReference type="ARBA" id="ARBA00004843"/>
    </source>
</evidence>
<feature type="domain" description="Lactate/malate dehydrogenase N-terminal" evidence="11">
    <location>
        <begin position="6"/>
        <end position="143"/>
    </location>
</feature>
<dbReference type="InterPro" id="IPR011304">
    <property type="entry name" value="L-lactate_DH"/>
</dbReference>
<dbReference type="PRINTS" id="PR00086">
    <property type="entry name" value="LLDHDRGNASE"/>
</dbReference>
<dbReference type="OrthoDB" id="6270329at2759"/>
<dbReference type="CDD" id="cd00300">
    <property type="entry name" value="LDH_like"/>
    <property type="match status" value="1"/>
</dbReference>
<dbReference type="Pfam" id="PF00056">
    <property type="entry name" value="Ldh_1_N"/>
    <property type="match status" value="1"/>
</dbReference>
<keyword evidence="10" id="KW-1133">Transmembrane helix</keyword>
<dbReference type="InterPro" id="IPR036291">
    <property type="entry name" value="NAD(P)-bd_dom_sf"/>
</dbReference>
<keyword evidence="10" id="KW-0472">Membrane</keyword>
<keyword evidence="10" id="KW-0812">Transmembrane</keyword>
<feature type="binding site" evidence="8">
    <location>
        <position position="37"/>
    </location>
    <ligand>
        <name>NAD(+)</name>
        <dbReference type="ChEBI" id="CHEBI:57540"/>
    </ligand>
</feature>
<evidence type="ECO:0000313" key="13">
    <source>
        <dbReference type="EMBL" id="PVU90488.1"/>
    </source>
</evidence>
<comment type="catalytic activity">
    <reaction evidence="6 9">
        <text>(S)-lactate + NAD(+) = pyruvate + NADH + H(+)</text>
        <dbReference type="Rhea" id="RHEA:23444"/>
        <dbReference type="ChEBI" id="CHEBI:15361"/>
        <dbReference type="ChEBI" id="CHEBI:15378"/>
        <dbReference type="ChEBI" id="CHEBI:16651"/>
        <dbReference type="ChEBI" id="CHEBI:57540"/>
        <dbReference type="ChEBI" id="CHEBI:57945"/>
        <dbReference type="EC" id="1.1.1.27"/>
    </reaction>
</comment>
<dbReference type="InterPro" id="IPR022383">
    <property type="entry name" value="Lactate/malate_DH_C"/>
</dbReference>
<dbReference type="GO" id="GO:0006089">
    <property type="term" value="P:lactate metabolic process"/>
    <property type="evidence" value="ECO:0007669"/>
    <property type="project" value="TreeGrafter"/>
</dbReference>
<dbReference type="Gene3D" id="3.40.50.720">
    <property type="entry name" value="NAD(P)-binding Rossmann-like Domain"/>
    <property type="match status" value="1"/>
</dbReference>
<dbReference type="PIRSF" id="PIRSF000102">
    <property type="entry name" value="Lac_mal_DH"/>
    <property type="match status" value="1"/>
</dbReference>
<comment type="caution">
    <text evidence="13">The sequence shown here is derived from an EMBL/GenBank/DDBJ whole genome shotgun (WGS) entry which is preliminary data.</text>
</comment>